<dbReference type="Proteomes" id="UP000828390">
    <property type="component" value="Unassembled WGS sequence"/>
</dbReference>
<dbReference type="GO" id="GO:0005762">
    <property type="term" value="C:mitochondrial large ribosomal subunit"/>
    <property type="evidence" value="ECO:0007669"/>
    <property type="project" value="TreeGrafter"/>
</dbReference>
<keyword evidence="2 6" id="KW-0689">Ribosomal protein</keyword>
<dbReference type="OrthoDB" id="268521at2759"/>
<name>A0A9D4N8X9_DREPO</name>
<evidence type="ECO:0000313" key="7">
    <source>
        <dbReference type="EMBL" id="KAH3890241.1"/>
    </source>
</evidence>
<dbReference type="GO" id="GO:0019843">
    <property type="term" value="F:rRNA binding"/>
    <property type="evidence" value="ECO:0007669"/>
    <property type="project" value="InterPro"/>
</dbReference>
<dbReference type="AlphaFoldDB" id="A0A9D4N8X9"/>
<organism evidence="7 8">
    <name type="scientific">Dreissena polymorpha</name>
    <name type="common">Zebra mussel</name>
    <name type="synonym">Mytilus polymorpha</name>
    <dbReference type="NCBI Taxonomy" id="45954"/>
    <lineage>
        <taxon>Eukaryota</taxon>
        <taxon>Metazoa</taxon>
        <taxon>Spiralia</taxon>
        <taxon>Lophotrochozoa</taxon>
        <taxon>Mollusca</taxon>
        <taxon>Bivalvia</taxon>
        <taxon>Autobranchia</taxon>
        <taxon>Heteroconchia</taxon>
        <taxon>Euheterodonta</taxon>
        <taxon>Imparidentia</taxon>
        <taxon>Neoheterodontei</taxon>
        <taxon>Myida</taxon>
        <taxon>Dreissenoidea</taxon>
        <taxon>Dreissenidae</taxon>
        <taxon>Dreissena</taxon>
    </lineage>
</organism>
<dbReference type="SUPFAM" id="SSF54686">
    <property type="entry name" value="Ribosomal protein L16p/L10e"/>
    <property type="match status" value="1"/>
</dbReference>
<evidence type="ECO:0000256" key="4">
    <source>
        <dbReference type="ARBA" id="ARBA00035302"/>
    </source>
</evidence>
<evidence type="ECO:0000256" key="3">
    <source>
        <dbReference type="ARBA" id="ARBA00023274"/>
    </source>
</evidence>
<dbReference type="GO" id="GO:0003735">
    <property type="term" value="F:structural constituent of ribosome"/>
    <property type="evidence" value="ECO:0007669"/>
    <property type="project" value="InterPro"/>
</dbReference>
<evidence type="ECO:0000256" key="5">
    <source>
        <dbReference type="ARBA" id="ARBA00035440"/>
    </source>
</evidence>
<evidence type="ECO:0000313" key="8">
    <source>
        <dbReference type="Proteomes" id="UP000828390"/>
    </source>
</evidence>
<gene>
    <name evidence="7" type="ORF">DPMN_014314</name>
</gene>
<dbReference type="PANTHER" id="PTHR12220">
    <property type="entry name" value="50S/60S RIBOSOMAL PROTEIN L16"/>
    <property type="match status" value="1"/>
</dbReference>
<dbReference type="PANTHER" id="PTHR12220:SF13">
    <property type="entry name" value="LARGE RIBOSOMAL SUBUNIT PROTEIN UL16M"/>
    <property type="match status" value="1"/>
</dbReference>
<comment type="caution">
    <text evidence="7">The sequence shown here is derived from an EMBL/GenBank/DDBJ whole genome shotgun (WGS) entry which is preliminary data.</text>
</comment>
<dbReference type="InterPro" id="IPR020798">
    <property type="entry name" value="Ribosomal_uL16_CS"/>
</dbReference>
<evidence type="ECO:0000256" key="1">
    <source>
        <dbReference type="ARBA" id="ARBA00008931"/>
    </source>
</evidence>
<dbReference type="InterPro" id="IPR036920">
    <property type="entry name" value="Ribosomal_uL16_sf"/>
</dbReference>
<evidence type="ECO:0000256" key="2">
    <source>
        <dbReference type="ARBA" id="ARBA00022980"/>
    </source>
</evidence>
<sequence>MQAISFNVKLLVQKTPLWVQVATVMKLKVPPDYKHVVMPARNRLPLLPKQPEPLNSHFPFPKMQKKLYLMRGPEPVHNDIIYGEFAIQALEGGRLRFAHLESIRMQVIRKMNEKTTFAHYRVPPPWQSVTKKPLGHRMGSGKGSIDRWEVPIKPDRIIIEFGGQVEFKEVQRLMETIRGFLPFKARVITRQDLKEEKQRAEELKDKNMNPFSYRKCAMDNMLGMKHKLSPYTIEFDGKYR</sequence>
<dbReference type="InterPro" id="IPR016180">
    <property type="entry name" value="Ribosomal_uL16_dom"/>
</dbReference>
<dbReference type="Pfam" id="PF00252">
    <property type="entry name" value="Ribosomal_L16"/>
    <property type="match status" value="1"/>
</dbReference>
<evidence type="ECO:0000256" key="6">
    <source>
        <dbReference type="RuleBase" id="RU004413"/>
    </source>
</evidence>
<dbReference type="CDD" id="cd01433">
    <property type="entry name" value="Ribosomal_L16_L10e"/>
    <property type="match status" value="1"/>
</dbReference>
<proteinExistence type="inferred from homology"/>
<keyword evidence="3 6" id="KW-0687">Ribonucleoprotein</keyword>
<dbReference type="Gene3D" id="3.90.1170.10">
    <property type="entry name" value="Ribosomal protein L10e/L16"/>
    <property type="match status" value="1"/>
</dbReference>
<dbReference type="InterPro" id="IPR047873">
    <property type="entry name" value="Ribosomal_uL16"/>
</dbReference>
<dbReference type="PROSITE" id="PS00701">
    <property type="entry name" value="RIBOSOMAL_L16_2"/>
    <property type="match status" value="1"/>
</dbReference>
<protein>
    <recommendedName>
        <fullName evidence="4">Large ribosomal subunit protein uL16m</fullName>
    </recommendedName>
    <alternativeName>
        <fullName evidence="5">39S ribosomal protein L16, mitochondrial</fullName>
    </alternativeName>
</protein>
<dbReference type="EMBL" id="JAIWYP010000001">
    <property type="protein sequence ID" value="KAH3890241.1"/>
    <property type="molecule type" value="Genomic_DNA"/>
</dbReference>
<comment type="similarity">
    <text evidence="1 6">Belongs to the universal ribosomal protein uL16 family.</text>
</comment>
<reference evidence="7" key="1">
    <citation type="journal article" date="2019" name="bioRxiv">
        <title>The Genome of the Zebra Mussel, Dreissena polymorpha: A Resource for Invasive Species Research.</title>
        <authorList>
            <person name="McCartney M.A."/>
            <person name="Auch B."/>
            <person name="Kono T."/>
            <person name="Mallez S."/>
            <person name="Zhang Y."/>
            <person name="Obille A."/>
            <person name="Becker A."/>
            <person name="Abrahante J.E."/>
            <person name="Garbe J."/>
            <person name="Badalamenti J.P."/>
            <person name="Herman A."/>
            <person name="Mangelson H."/>
            <person name="Liachko I."/>
            <person name="Sullivan S."/>
            <person name="Sone E.D."/>
            <person name="Koren S."/>
            <person name="Silverstein K.A.T."/>
            <person name="Beckman K.B."/>
            <person name="Gohl D.M."/>
        </authorList>
    </citation>
    <scope>NUCLEOTIDE SEQUENCE</scope>
    <source>
        <strain evidence="7">Duluth1</strain>
        <tissue evidence="7">Whole animal</tissue>
    </source>
</reference>
<dbReference type="GO" id="GO:0032543">
    <property type="term" value="P:mitochondrial translation"/>
    <property type="evidence" value="ECO:0007669"/>
    <property type="project" value="TreeGrafter"/>
</dbReference>
<keyword evidence="8" id="KW-1185">Reference proteome</keyword>
<dbReference type="PRINTS" id="PR00060">
    <property type="entry name" value="RIBOSOMALL16"/>
</dbReference>
<accession>A0A9D4N8X9</accession>
<dbReference type="InterPro" id="IPR000114">
    <property type="entry name" value="Ribosomal_uL16_bact-type"/>
</dbReference>
<reference evidence="7" key="2">
    <citation type="submission" date="2020-11" db="EMBL/GenBank/DDBJ databases">
        <authorList>
            <person name="McCartney M.A."/>
            <person name="Auch B."/>
            <person name="Kono T."/>
            <person name="Mallez S."/>
            <person name="Becker A."/>
            <person name="Gohl D.M."/>
            <person name="Silverstein K.A.T."/>
            <person name="Koren S."/>
            <person name="Bechman K.B."/>
            <person name="Herman A."/>
            <person name="Abrahante J.E."/>
            <person name="Garbe J."/>
        </authorList>
    </citation>
    <scope>NUCLEOTIDE SEQUENCE</scope>
    <source>
        <strain evidence="7">Duluth1</strain>
        <tissue evidence="7">Whole animal</tissue>
    </source>
</reference>